<feature type="domain" description="RING-type" evidence="9">
    <location>
        <begin position="425"/>
        <end position="467"/>
    </location>
</feature>
<evidence type="ECO:0000313" key="10">
    <source>
        <dbReference type="EMBL" id="TKA25097.1"/>
    </source>
</evidence>
<organism evidence="10 11">
    <name type="scientific">Salinomyces thailandicus</name>
    <dbReference type="NCBI Taxonomy" id="706561"/>
    <lineage>
        <taxon>Eukaryota</taxon>
        <taxon>Fungi</taxon>
        <taxon>Dikarya</taxon>
        <taxon>Ascomycota</taxon>
        <taxon>Pezizomycotina</taxon>
        <taxon>Dothideomycetes</taxon>
        <taxon>Dothideomycetidae</taxon>
        <taxon>Mycosphaerellales</taxon>
        <taxon>Teratosphaeriaceae</taxon>
        <taxon>Salinomyces</taxon>
    </lineage>
</organism>
<feature type="compositionally biased region" description="Basic and acidic residues" evidence="8">
    <location>
        <begin position="61"/>
        <end position="71"/>
    </location>
</feature>
<evidence type="ECO:0000259" key="9">
    <source>
        <dbReference type="PROSITE" id="PS50089"/>
    </source>
</evidence>
<dbReference type="Gene3D" id="3.30.40.10">
    <property type="entry name" value="Zinc/RING finger domain, C3HC4 (zinc finger)"/>
    <property type="match status" value="1"/>
</dbReference>
<evidence type="ECO:0000256" key="4">
    <source>
        <dbReference type="ARBA" id="ARBA00022801"/>
    </source>
</evidence>
<evidence type="ECO:0000256" key="2">
    <source>
        <dbReference type="ARBA" id="ARBA00022670"/>
    </source>
</evidence>
<dbReference type="GO" id="GO:0008270">
    <property type="term" value="F:zinc ion binding"/>
    <property type="evidence" value="ECO:0007669"/>
    <property type="project" value="UniProtKB-KW"/>
</dbReference>
<dbReference type="InterPro" id="IPR001841">
    <property type="entry name" value="Znf_RING"/>
</dbReference>
<keyword evidence="11" id="KW-1185">Reference proteome</keyword>
<dbReference type="PANTHER" id="PTHR22726">
    <property type="entry name" value="METALLOENDOPEPTIDASE OMA1"/>
    <property type="match status" value="1"/>
</dbReference>
<evidence type="ECO:0000256" key="6">
    <source>
        <dbReference type="ARBA" id="ARBA00023049"/>
    </source>
</evidence>
<dbReference type="InterPro" id="IPR001915">
    <property type="entry name" value="Peptidase_M48"/>
</dbReference>
<dbReference type="Pfam" id="PF01435">
    <property type="entry name" value="Peptidase_M48"/>
    <property type="match status" value="1"/>
</dbReference>
<name>A0A4U0TSK6_9PEZI</name>
<reference evidence="10 11" key="1">
    <citation type="submission" date="2017-03" db="EMBL/GenBank/DDBJ databases">
        <title>Genomes of endolithic fungi from Antarctica.</title>
        <authorList>
            <person name="Coleine C."/>
            <person name="Masonjones S."/>
            <person name="Stajich J.E."/>
        </authorList>
    </citation>
    <scope>NUCLEOTIDE SEQUENCE [LARGE SCALE GENOMIC DNA]</scope>
    <source>
        <strain evidence="10 11">CCFEE 6315</strain>
    </source>
</reference>
<proteinExistence type="predicted"/>
<dbReference type="SUPFAM" id="SSF57850">
    <property type="entry name" value="RING/U-box"/>
    <property type="match status" value="1"/>
</dbReference>
<dbReference type="InterPro" id="IPR013083">
    <property type="entry name" value="Znf_RING/FYVE/PHD"/>
</dbReference>
<feature type="compositionally biased region" description="Basic and acidic residues" evidence="8">
    <location>
        <begin position="102"/>
        <end position="118"/>
    </location>
</feature>
<evidence type="ECO:0000313" key="11">
    <source>
        <dbReference type="Proteomes" id="UP000308549"/>
    </source>
</evidence>
<dbReference type="EMBL" id="NAJL01000038">
    <property type="protein sequence ID" value="TKA25097.1"/>
    <property type="molecule type" value="Genomic_DNA"/>
</dbReference>
<evidence type="ECO:0000256" key="3">
    <source>
        <dbReference type="ARBA" id="ARBA00022723"/>
    </source>
</evidence>
<keyword evidence="3" id="KW-0479">Metal-binding</keyword>
<keyword evidence="7" id="KW-0863">Zinc-finger</keyword>
<dbReference type="GO" id="GO:0006515">
    <property type="term" value="P:protein quality control for misfolded or incompletely synthesized proteins"/>
    <property type="evidence" value="ECO:0007669"/>
    <property type="project" value="TreeGrafter"/>
</dbReference>
<evidence type="ECO:0000256" key="1">
    <source>
        <dbReference type="ARBA" id="ARBA00001947"/>
    </source>
</evidence>
<feature type="compositionally biased region" description="Basic and acidic residues" evidence="8">
    <location>
        <begin position="36"/>
        <end position="52"/>
    </location>
</feature>
<feature type="compositionally biased region" description="Low complexity" evidence="8">
    <location>
        <begin position="72"/>
        <end position="81"/>
    </location>
</feature>
<feature type="compositionally biased region" description="Polar residues" evidence="8">
    <location>
        <begin position="119"/>
        <end position="134"/>
    </location>
</feature>
<keyword evidence="2" id="KW-0645">Protease</keyword>
<evidence type="ECO:0000256" key="7">
    <source>
        <dbReference type="PROSITE-ProRule" id="PRU00175"/>
    </source>
</evidence>
<dbReference type="CDD" id="cd07331">
    <property type="entry name" value="M48C_Oma1_like"/>
    <property type="match status" value="1"/>
</dbReference>
<dbReference type="GO" id="GO:0005743">
    <property type="term" value="C:mitochondrial inner membrane"/>
    <property type="evidence" value="ECO:0007669"/>
    <property type="project" value="TreeGrafter"/>
</dbReference>
<gene>
    <name evidence="10" type="ORF">B0A50_06162</name>
</gene>
<dbReference type="GO" id="GO:0034982">
    <property type="term" value="P:mitochondrial protein processing"/>
    <property type="evidence" value="ECO:0007669"/>
    <property type="project" value="TreeGrafter"/>
</dbReference>
<keyword evidence="5" id="KW-0862">Zinc</keyword>
<keyword evidence="4" id="KW-0378">Hydrolase</keyword>
<dbReference type="Proteomes" id="UP000308549">
    <property type="component" value="Unassembled WGS sequence"/>
</dbReference>
<evidence type="ECO:0000256" key="5">
    <source>
        <dbReference type="ARBA" id="ARBA00022833"/>
    </source>
</evidence>
<dbReference type="AlphaFoldDB" id="A0A4U0TSK6"/>
<dbReference type="InterPro" id="IPR051156">
    <property type="entry name" value="Mito/Outer_Membr_Metalloprot"/>
</dbReference>
<sequence length="856" mass="94395">MENPGASYVFDIEGLSDAQARKLANVKVGDMIWFQRDPERSEQDEYSGRESEPESNEPYEWDARYEQDRQFESASASASEDAAGHDTGRRGEGDANASSAAHAKEVAAEQSEPSKCERQSGNVDETKLLSTESGGETPIHTVKSSALYSVTALLQAADAKVTDVHLVERSYNTQHDNAHAFYIFGKAIATVPTPTCPHAETSACKSFRSLRELAANQTLIPYTPYLNPDGDTLRQHFSHSTACPAACTDGWLPTLESLATILPPSLHTSPPLLPHRPICPVCIGLPHLREQQSLRSTLQHTLLPDIILVPAHDFTANLNTRRAEVGWGFWELNEQEWGIVFEDPLPPVLQIPGFEEEEEEEEEFGWALTPAPANEVGRRFWADALDPSAGIVLQPANEAVIAGLERRFYGDIGARGDEGSKADRCHVCLEAYEPWTRVVVLPCGHFACEGVCTEGWLRCFDRCSLCRASLVVGGDGGTGDDSEGAMGEGDVGSGVVEAGEEEREGVRQGGGARKIGEGRRLLSANSGLFRRRFGQARGSAGQQTRLFSHSARSQQYGRRQPFNYQTFKGTQNLVYRWAARPTFYYEVGGLTLVCVGIYVVNLEHVPVSNRYRFNIVSAEWEKQLGQSMYKQTMQEFGPKIMPDYSYEHRMVRKVLERLVPHSGLAGEEWEVHVIDDQMKNAFVIPGGKVFVFRGIMDVAKGEDGLAAVLGHEIAHNVAHHAAERTSQNWVLMIPAMIGLSVFGFDPSIGNALVNLAFTLPGSRTQEAEADYIGLMMMADSCYDPSAAMGLWAAMEKEEKGAPPQFLSTHPSSHSRLEKIREWLPKAEDRREQSGCGMIGGYSDAFKKQMGYPTTSW</sequence>
<dbReference type="OrthoDB" id="7464992at2759"/>
<feature type="region of interest" description="Disordered" evidence="8">
    <location>
        <begin position="28"/>
        <end position="139"/>
    </location>
</feature>
<evidence type="ECO:0000256" key="8">
    <source>
        <dbReference type="SAM" id="MobiDB-lite"/>
    </source>
</evidence>
<comment type="caution">
    <text evidence="10">The sequence shown here is derived from an EMBL/GenBank/DDBJ whole genome shotgun (WGS) entry which is preliminary data.</text>
</comment>
<feature type="compositionally biased region" description="Basic and acidic residues" evidence="8">
    <location>
        <begin position="82"/>
        <end position="93"/>
    </location>
</feature>
<comment type="cofactor">
    <cofactor evidence="1">
        <name>Zn(2+)</name>
        <dbReference type="ChEBI" id="CHEBI:29105"/>
    </cofactor>
</comment>
<dbReference type="GO" id="GO:0004222">
    <property type="term" value="F:metalloendopeptidase activity"/>
    <property type="evidence" value="ECO:0007669"/>
    <property type="project" value="InterPro"/>
</dbReference>
<keyword evidence="6" id="KW-0482">Metalloprotease</keyword>
<dbReference type="PROSITE" id="PS50089">
    <property type="entry name" value="ZF_RING_2"/>
    <property type="match status" value="1"/>
</dbReference>
<accession>A0A4U0TSK6</accession>
<dbReference type="PANTHER" id="PTHR22726:SF1">
    <property type="entry name" value="METALLOENDOPEPTIDASE OMA1, MITOCHONDRIAL"/>
    <property type="match status" value="1"/>
</dbReference>
<dbReference type="Gene3D" id="3.30.2010.10">
    <property type="entry name" value="Metalloproteases ('zincins'), catalytic domain"/>
    <property type="match status" value="1"/>
</dbReference>
<protein>
    <recommendedName>
        <fullName evidence="9">RING-type domain-containing protein</fullName>
    </recommendedName>
</protein>